<reference evidence="1 2" key="1">
    <citation type="submission" date="2022-04" db="EMBL/GenBank/DDBJ databases">
        <title>Positive selection, recombination, and allopatry shape intraspecific diversity of widespread and dominant cyanobacteria.</title>
        <authorList>
            <person name="Wei J."/>
            <person name="Shu W."/>
            <person name="Hu C."/>
        </authorList>
    </citation>
    <scope>NUCLEOTIDE SEQUENCE [LARGE SCALE GENOMIC DNA]</scope>
    <source>
        <strain evidence="1 2">GB2-A4</strain>
    </source>
</reference>
<evidence type="ECO:0000313" key="2">
    <source>
        <dbReference type="Proteomes" id="UP001464891"/>
    </source>
</evidence>
<comment type="caution">
    <text evidence="1">The sequence shown here is derived from an EMBL/GenBank/DDBJ whole genome shotgun (WGS) entry which is preliminary data.</text>
</comment>
<organism evidence="1 2">
    <name type="scientific">Trichocoleus desertorum GB2-A4</name>
    <dbReference type="NCBI Taxonomy" id="2933944"/>
    <lineage>
        <taxon>Bacteria</taxon>
        <taxon>Bacillati</taxon>
        <taxon>Cyanobacteriota</taxon>
        <taxon>Cyanophyceae</taxon>
        <taxon>Leptolyngbyales</taxon>
        <taxon>Trichocoleusaceae</taxon>
        <taxon>Trichocoleus</taxon>
    </lineage>
</organism>
<proteinExistence type="predicted"/>
<sequence>MPGQICWLSLTGGDGEKVLHLRTHPSQPWKPYTACPGLAVSDYNIPGGSKGWATYQKLLRAGWTLVPSAQATQQLVPAQ</sequence>
<gene>
    <name evidence="1" type="ORF">NC998_14795</name>
</gene>
<evidence type="ECO:0000313" key="1">
    <source>
        <dbReference type="EMBL" id="MEP0818366.1"/>
    </source>
</evidence>
<dbReference type="RefSeq" id="WP_190441807.1">
    <property type="nucleotide sequence ID" value="NZ_JAMPKM010000008.1"/>
</dbReference>
<protein>
    <submittedName>
        <fullName evidence="1">Uncharacterized protein</fullName>
    </submittedName>
</protein>
<name>A0ABV0J9B0_9CYAN</name>
<accession>A0ABV0J9B0</accession>
<dbReference type="EMBL" id="JAMPKM010000008">
    <property type="protein sequence ID" value="MEP0818366.1"/>
    <property type="molecule type" value="Genomic_DNA"/>
</dbReference>
<dbReference type="Proteomes" id="UP001464891">
    <property type="component" value="Unassembled WGS sequence"/>
</dbReference>
<keyword evidence="2" id="KW-1185">Reference proteome</keyword>